<dbReference type="AlphaFoldDB" id="A0A2P5DMR4"/>
<protein>
    <submittedName>
        <fullName evidence="1">Uncharacterized protein</fullName>
    </submittedName>
</protein>
<evidence type="ECO:0000313" key="1">
    <source>
        <dbReference type="EMBL" id="PON74585.1"/>
    </source>
</evidence>
<proteinExistence type="predicted"/>
<feature type="non-terminal residue" evidence="1">
    <location>
        <position position="87"/>
    </location>
</feature>
<dbReference type="Proteomes" id="UP000237105">
    <property type="component" value="Unassembled WGS sequence"/>
</dbReference>
<organism evidence="1 2">
    <name type="scientific">Parasponia andersonii</name>
    <name type="common">Sponia andersonii</name>
    <dbReference type="NCBI Taxonomy" id="3476"/>
    <lineage>
        <taxon>Eukaryota</taxon>
        <taxon>Viridiplantae</taxon>
        <taxon>Streptophyta</taxon>
        <taxon>Embryophyta</taxon>
        <taxon>Tracheophyta</taxon>
        <taxon>Spermatophyta</taxon>
        <taxon>Magnoliopsida</taxon>
        <taxon>eudicotyledons</taxon>
        <taxon>Gunneridae</taxon>
        <taxon>Pentapetalae</taxon>
        <taxon>rosids</taxon>
        <taxon>fabids</taxon>
        <taxon>Rosales</taxon>
        <taxon>Cannabaceae</taxon>
        <taxon>Parasponia</taxon>
    </lineage>
</organism>
<comment type="caution">
    <text evidence="1">The sequence shown here is derived from an EMBL/GenBank/DDBJ whole genome shotgun (WGS) entry which is preliminary data.</text>
</comment>
<sequence>MTLDTLSAAAEKIRGLLLHLTKILQEAFAILRDFLINALKSYLQYRPSRGAWRSVCGHLDHELASYSPCMVPINYLVSYEALTLGRL</sequence>
<reference evidence="2" key="1">
    <citation type="submission" date="2016-06" db="EMBL/GenBank/DDBJ databases">
        <title>Parallel loss of symbiosis genes in relatives of nitrogen-fixing non-legume Parasponia.</title>
        <authorList>
            <person name="Van Velzen R."/>
            <person name="Holmer R."/>
            <person name="Bu F."/>
            <person name="Rutten L."/>
            <person name="Van Zeijl A."/>
            <person name="Liu W."/>
            <person name="Santuari L."/>
            <person name="Cao Q."/>
            <person name="Sharma T."/>
            <person name="Shen D."/>
            <person name="Roswanjaya Y."/>
            <person name="Wardhani T."/>
            <person name="Kalhor M.S."/>
            <person name="Jansen J."/>
            <person name="Van den Hoogen J."/>
            <person name="Gungor B."/>
            <person name="Hartog M."/>
            <person name="Hontelez J."/>
            <person name="Verver J."/>
            <person name="Yang W.-C."/>
            <person name="Schijlen E."/>
            <person name="Repin R."/>
            <person name="Schilthuizen M."/>
            <person name="Schranz E."/>
            <person name="Heidstra R."/>
            <person name="Miyata K."/>
            <person name="Fedorova E."/>
            <person name="Kohlen W."/>
            <person name="Bisseling T."/>
            <person name="Smit S."/>
            <person name="Geurts R."/>
        </authorList>
    </citation>
    <scope>NUCLEOTIDE SEQUENCE [LARGE SCALE GENOMIC DNA]</scope>
    <source>
        <strain evidence="2">cv. WU1-14</strain>
    </source>
</reference>
<accession>A0A2P5DMR4</accession>
<name>A0A2P5DMR4_PARAD</name>
<gene>
    <name evidence="1" type="ORF">PanWU01x14_049920</name>
</gene>
<dbReference type="OrthoDB" id="10396583at2759"/>
<evidence type="ECO:0000313" key="2">
    <source>
        <dbReference type="Proteomes" id="UP000237105"/>
    </source>
</evidence>
<dbReference type="EMBL" id="JXTB01000028">
    <property type="protein sequence ID" value="PON74585.1"/>
    <property type="molecule type" value="Genomic_DNA"/>
</dbReference>
<keyword evidence="2" id="KW-1185">Reference proteome</keyword>